<reference evidence="1 2" key="1">
    <citation type="submission" date="2023-03" db="EMBL/GenBank/DDBJ databases">
        <authorList>
            <person name="Kaur S."/>
            <person name="Espinosa-Saiz D."/>
            <person name="Velazquez E."/>
            <person name="Menendez E."/>
            <person name="diCenzo G.C."/>
        </authorList>
    </citation>
    <scope>NUCLEOTIDE SEQUENCE [LARGE SCALE GENOMIC DNA]</scope>
    <source>
        <strain evidence="1 2">LMG 27395</strain>
    </source>
</reference>
<name>A0ABY8CR08_9HYPH</name>
<protein>
    <recommendedName>
        <fullName evidence="3">Methyltransferase type 11 domain-containing protein</fullName>
    </recommendedName>
</protein>
<dbReference type="EMBL" id="CP120370">
    <property type="protein sequence ID" value="WEX81079.1"/>
    <property type="molecule type" value="Genomic_DNA"/>
</dbReference>
<dbReference type="RefSeq" id="WP_280731814.1">
    <property type="nucleotide sequence ID" value="NZ_CP120367.1"/>
</dbReference>
<dbReference type="Gene3D" id="3.40.50.150">
    <property type="entry name" value="Vaccinia Virus protein VP39"/>
    <property type="match status" value="1"/>
</dbReference>
<evidence type="ECO:0008006" key="3">
    <source>
        <dbReference type="Google" id="ProtNLM"/>
    </source>
</evidence>
<evidence type="ECO:0000313" key="2">
    <source>
        <dbReference type="Proteomes" id="UP001235547"/>
    </source>
</evidence>
<dbReference type="InterPro" id="IPR029063">
    <property type="entry name" value="SAM-dependent_MTases_sf"/>
</dbReference>
<accession>A0ABY8CR08</accession>
<gene>
    <name evidence="1" type="ORF">PYH38_000421</name>
</gene>
<evidence type="ECO:0000313" key="1">
    <source>
        <dbReference type="EMBL" id="WEX81079.1"/>
    </source>
</evidence>
<proteinExistence type="predicted"/>
<keyword evidence="2" id="KW-1185">Reference proteome</keyword>
<organism evidence="1 2">
    <name type="scientific">Sinorhizobium numidicum</name>
    <dbReference type="NCBI Taxonomy" id="680248"/>
    <lineage>
        <taxon>Bacteria</taxon>
        <taxon>Pseudomonadati</taxon>
        <taxon>Pseudomonadota</taxon>
        <taxon>Alphaproteobacteria</taxon>
        <taxon>Hyphomicrobiales</taxon>
        <taxon>Rhizobiaceae</taxon>
        <taxon>Sinorhizobium/Ensifer group</taxon>
        <taxon>Sinorhizobium</taxon>
    </lineage>
</organism>
<sequence>MALVIRRFAPAKNGKPVFHFAPEEAIADILIETYGENYFPADYVPEEYSWSKVPVTKVDLSRPLEYLPRNGLNGLVHSHVLEHIPGSVERVICEMNEALVIGGFHLFQVPIERGWYREDMNPSMPREQREAMFLQFDHLRVFGKEDFEDRCLRLFKDFERINLKEKISDGELAAAAVPPSSLTTYNGHTAFLFIKRAS</sequence>
<dbReference type="Proteomes" id="UP001235547">
    <property type="component" value="Chromosome 2"/>
</dbReference>